<dbReference type="InterPro" id="IPR019808">
    <property type="entry name" value="Histidine_triad_CS"/>
</dbReference>
<dbReference type="GO" id="GO:0003824">
    <property type="term" value="F:catalytic activity"/>
    <property type="evidence" value="ECO:0007669"/>
    <property type="project" value="InterPro"/>
</dbReference>
<comment type="caution">
    <text evidence="5">The sequence shown here is derived from an EMBL/GenBank/DDBJ whole genome shotgun (WGS) entry which is preliminary data.</text>
</comment>
<sequence length="113" mass="12697">MREDCLFCKIINQQIPTKLIYEDETVIAFNDINPQAPVHALIVPREHIDTINNLENENLAGHMILTAKRLSGVLGIQQSGYRLIMNCNEDGGQTVFHIHLHLLGGKQLGELVQ</sequence>
<dbReference type="InterPro" id="IPR001310">
    <property type="entry name" value="Histidine_triad_HIT"/>
</dbReference>
<evidence type="ECO:0000256" key="1">
    <source>
        <dbReference type="PIRSR" id="PIRSR601310-1"/>
    </source>
</evidence>
<evidence type="ECO:0000313" key="5">
    <source>
        <dbReference type="EMBL" id="RZO77050.1"/>
    </source>
</evidence>
<dbReference type="InterPro" id="IPR036265">
    <property type="entry name" value="HIT-like_sf"/>
</dbReference>
<dbReference type="PROSITE" id="PS51084">
    <property type="entry name" value="HIT_2"/>
    <property type="match status" value="1"/>
</dbReference>
<evidence type="ECO:0000256" key="2">
    <source>
        <dbReference type="PIRSR" id="PIRSR601310-3"/>
    </source>
</evidence>
<dbReference type="PRINTS" id="PR00332">
    <property type="entry name" value="HISTRIAD"/>
</dbReference>
<dbReference type="Pfam" id="PF01230">
    <property type="entry name" value="HIT"/>
    <property type="match status" value="1"/>
</dbReference>
<feature type="short sequence motif" description="Histidine triad motif" evidence="2 3">
    <location>
        <begin position="97"/>
        <end position="101"/>
    </location>
</feature>
<dbReference type="PANTHER" id="PTHR23089">
    <property type="entry name" value="HISTIDINE TRIAD HIT PROTEIN"/>
    <property type="match status" value="1"/>
</dbReference>
<organism evidence="5 6">
    <name type="scientific">OM182 bacterium</name>
    <dbReference type="NCBI Taxonomy" id="2510334"/>
    <lineage>
        <taxon>Bacteria</taxon>
        <taxon>Pseudomonadati</taxon>
        <taxon>Pseudomonadota</taxon>
        <taxon>Gammaproteobacteria</taxon>
        <taxon>OMG group</taxon>
        <taxon>OM182 clade</taxon>
    </lineage>
</organism>
<evidence type="ECO:0000313" key="6">
    <source>
        <dbReference type="Proteomes" id="UP000316199"/>
    </source>
</evidence>
<protein>
    <submittedName>
        <fullName evidence="5">Histidine triad nucleotide-binding protein</fullName>
    </submittedName>
</protein>
<feature type="domain" description="HIT" evidence="4">
    <location>
        <begin position="6"/>
        <end position="113"/>
    </location>
</feature>
<accession>A0A520S3K0</accession>
<reference evidence="5 6" key="1">
    <citation type="submission" date="2019-02" db="EMBL/GenBank/DDBJ databases">
        <title>Prokaryotic population dynamics and viral predation in marine succession experiment using metagenomics: the confinement effect.</title>
        <authorList>
            <person name="Haro-Moreno J.M."/>
            <person name="Rodriguez-Valera F."/>
            <person name="Lopez-Perez M."/>
        </authorList>
    </citation>
    <scope>NUCLEOTIDE SEQUENCE [LARGE SCALE GENOMIC DNA]</scope>
    <source>
        <strain evidence="5">MED-G157</strain>
    </source>
</reference>
<dbReference type="PROSITE" id="PS00892">
    <property type="entry name" value="HIT_1"/>
    <property type="match status" value="1"/>
</dbReference>
<dbReference type="EMBL" id="SHAG01000005">
    <property type="protein sequence ID" value="RZO77050.1"/>
    <property type="molecule type" value="Genomic_DNA"/>
</dbReference>
<gene>
    <name evidence="5" type="ORF">EVA68_02225</name>
</gene>
<dbReference type="SUPFAM" id="SSF54197">
    <property type="entry name" value="HIT-like"/>
    <property type="match status" value="1"/>
</dbReference>
<dbReference type="InterPro" id="IPR011146">
    <property type="entry name" value="HIT-like"/>
</dbReference>
<name>A0A520S3K0_9GAMM</name>
<proteinExistence type="predicted"/>
<evidence type="ECO:0000259" key="4">
    <source>
        <dbReference type="PROSITE" id="PS51084"/>
    </source>
</evidence>
<dbReference type="Gene3D" id="3.30.428.10">
    <property type="entry name" value="HIT-like"/>
    <property type="match status" value="1"/>
</dbReference>
<dbReference type="Proteomes" id="UP000316199">
    <property type="component" value="Unassembled WGS sequence"/>
</dbReference>
<dbReference type="CDD" id="cd01276">
    <property type="entry name" value="PKCI_related"/>
    <property type="match status" value="1"/>
</dbReference>
<feature type="active site" description="Tele-AMP-histidine intermediate" evidence="1">
    <location>
        <position position="99"/>
    </location>
</feature>
<evidence type="ECO:0000256" key="3">
    <source>
        <dbReference type="PROSITE-ProRule" id="PRU00464"/>
    </source>
</evidence>
<dbReference type="AlphaFoldDB" id="A0A520S3K0"/>